<comment type="subcellular location">
    <subcellularLocation>
        <location evidence="1">Plastid</location>
        <location evidence="1">Chloroplast thylakoid membrane</location>
    </subcellularLocation>
</comment>
<dbReference type="Proteomes" id="UP001153076">
    <property type="component" value="Unassembled WGS sequence"/>
</dbReference>
<dbReference type="GO" id="GO:0005509">
    <property type="term" value="F:calcium ion binding"/>
    <property type="evidence" value="ECO:0007669"/>
    <property type="project" value="InterPro"/>
</dbReference>
<comment type="caution">
    <text evidence="9">The sequence shown here is derived from an EMBL/GenBank/DDBJ whole genome shotgun (WGS) entry which is preliminary data.</text>
</comment>
<keyword evidence="4" id="KW-0809">Transit peptide</keyword>
<evidence type="ECO:0000313" key="10">
    <source>
        <dbReference type="Proteomes" id="UP001153076"/>
    </source>
</evidence>
<evidence type="ECO:0000256" key="3">
    <source>
        <dbReference type="ARBA" id="ARBA00022640"/>
    </source>
</evidence>
<dbReference type="Pfam" id="PF05757">
    <property type="entry name" value="PsbQ"/>
    <property type="match status" value="1"/>
</dbReference>
<keyword evidence="8" id="KW-1133">Transmembrane helix</keyword>
<protein>
    <submittedName>
        <fullName evidence="9">Uncharacterized protein</fullName>
    </submittedName>
</protein>
<dbReference type="SUPFAM" id="SSF101112">
    <property type="entry name" value="Oxygen-evolving enhancer protein 3"/>
    <property type="match status" value="1"/>
</dbReference>
<gene>
    <name evidence="9" type="ORF">Cgig2_024871</name>
</gene>
<keyword evidence="5" id="KW-0793">Thylakoid</keyword>
<keyword evidence="10" id="KW-1185">Reference proteome</keyword>
<evidence type="ECO:0000256" key="5">
    <source>
        <dbReference type="ARBA" id="ARBA00023078"/>
    </source>
</evidence>
<proteinExistence type="inferred from homology"/>
<dbReference type="AlphaFoldDB" id="A0A9Q1QGV8"/>
<keyword evidence="6 8" id="KW-0472">Membrane</keyword>
<dbReference type="PANTHER" id="PTHR33399">
    <property type="entry name" value="OXYGEN-EVOLVING ENHANCER PROTEIN 3-1, CHLOROPLASTIC"/>
    <property type="match status" value="1"/>
</dbReference>
<evidence type="ECO:0000256" key="6">
    <source>
        <dbReference type="ARBA" id="ARBA00023136"/>
    </source>
</evidence>
<comment type="similarity">
    <text evidence="7">Belongs to the PsbQ family.</text>
</comment>
<evidence type="ECO:0000256" key="8">
    <source>
        <dbReference type="SAM" id="Phobius"/>
    </source>
</evidence>
<sequence length="219" mass="24915">MTTILTVTLIQTKLKNPECSHQNRVTLPSCSNAPMTKNGRSAERVVGGLASVSLPKKAQAEEFKRGTRSFLWDHFFEPGLSPKDAVARIRNTAQGLHGLRHMLDTMAWRYVLFYIRLKQAYLKQDMHAALAVVPDRLKKDYVNAANELVDNMAELGSTKTWSKLARSFICYSLCFGLIEIQIGITLLVHYHVRTPKAYQSYLFYEKTLKSMDNLVPYLT</sequence>
<keyword evidence="2" id="KW-0150">Chloroplast</keyword>
<feature type="transmembrane region" description="Helical" evidence="8">
    <location>
        <begin position="168"/>
        <end position="192"/>
    </location>
</feature>
<evidence type="ECO:0000256" key="4">
    <source>
        <dbReference type="ARBA" id="ARBA00022946"/>
    </source>
</evidence>
<dbReference type="PANTHER" id="PTHR33399:SF5">
    <property type="entry name" value="PHOTOSYNTHETIC NDH SUBUNIT OF LUMENAL LOCATION 2, CHLOROPLASTIC"/>
    <property type="match status" value="1"/>
</dbReference>
<reference evidence="9" key="1">
    <citation type="submission" date="2022-04" db="EMBL/GenBank/DDBJ databases">
        <title>Carnegiea gigantea Genome sequencing and assembly v2.</title>
        <authorList>
            <person name="Copetti D."/>
            <person name="Sanderson M.J."/>
            <person name="Burquez A."/>
            <person name="Wojciechowski M.F."/>
        </authorList>
    </citation>
    <scope>NUCLEOTIDE SEQUENCE</scope>
    <source>
        <strain evidence="9">SGP5-SGP5p</strain>
        <tissue evidence="9">Aerial part</tissue>
    </source>
</reference>
<evidence type="ECO:0000256" key="1">
    <source>
        <dbReference type="ARBA" id="ARBA00004334"/>
    </source>
</evidence>
<dbReference type="OrthoDB" id="1877844at2759"/>
<dbReference type="InterPro" id="IPR023222">
    <property type="entry name" value="PsbQ-like_dom_sf"/>
</dbReference>
<evidence type="ECO:0000256" key="2">
    <source>
        <dbReference type="ARBA" id="ARBA00022528"/>
    </source>
</evidence>
<keyword evidence="8" id="KW-0812">Transmembrane</keyword>
<dbReference type="InterPro" id="IPR054099">
    <property type="entry name" value="PSII_PsbQ_pln"/>
</dbReference>
<evidence type="ECO:0000256" key="7">
    <source>
        <dbReference type="ARBA" id="ARBA00035649"/>
    </source>
</evidence>
<keyword evidence="3" id="KW-0934">Plastid</keyword>
<dbReference type="GO" id="GO:0009767">
    <property type="term" value="P:photosynthetic electron transport chain"/>
    <property type="evidence" value="ECO:0007669"/>
    <property type="project" value="TreeGrafter"/>
</dbReference>
<dbReference type="GO" id="GO:0019898">
    <property type="term" value="C:extrinsic component of membrane"/>
    <property type="evidence" value="ECO:0007669"/>
    <property type="project" value="InterPro"/>
</dbReference>
<dbReference type="GO" id="GO:0009535">
    <property type="term" value="C:chloroplast thylakoid membrane"/>
    <property type="evidence" value="ECO:0007669"/>
    <property type="project" value="UniProtKB-SubCell"/>
</dbReference>
<dbReference type="InterPro" id="IPR008797">
    <property type="entry name" value="PSII_PsbQ"/>
</dbReference>
<organism evidence="9 10">
    <name type="scientific">Carnegiea gigantea</name>
    <dbReference type="NCBI Taxonomy" id="171969"/>
    <lineage>
        <taxon>Eukaryota</taxon>
        <taxon>Viridiplantae</taxon>
        <taxon>Streptophyta</taxon>
        <taxon>Embryophyta</taxon>
        <taxon>Tracheophyta</taxon>
        <taxon>Spermatophyta</taxon>
        <taxon>Magnoliopsida</taxon>
        <taxon>eudicotyledons</taxon>
        <taxon>Gunneridae</taxon>
        <taxon>Pentapetalae</taxon>
        <taxon>Caryophyllales</taxon>
        <taxon>Cactineae</taxon>
        <taxon>Cactaceae</taxon>
        <taxon>Cactoideae</taxon>
        <taxon>Echinocereeae</taxon>
        <taxon>Carnegiea</taxon>
    </lineage>
</organism>
<dbReference type="GO" id="GO:0009654">
    <property type="term" value="C:photosystem II oxygen evolving complex"/>
    <property type="evidence" value="ECO:0007669"/>
    <property type="project" value="InterPro"/>
</dbReference>
<dbReference type="EMBL" id="JAKOGI010000169">
    <property type="protein sequence ID" value="KAJ8441359.1"/>
    <property type="molecule type" value="Genomic_DNA"/>
</dbReference>
<evidence type="ECO:0000313" key="9">
    <source>
        <dbReference type="EMBL" id="KAJ8441359.1"/>
    </source>
</evidence>
<name>A0A9Q1QGV8_9CARY</name>
<accession>A0A9Q1QGV8</accession>
<dbReference type="Gene3D" id="1.20.120.290">
    <property type="entry name" value="Oxygen-evolving enhancer protein 3 (PsbQ), four-helix up-down bundle"/>
    <property type="match status" value="1"/>
</dbReference>